<evidence type="ECO:0000256" key="10">
    <source>
        <dbReference type="ARBA" id="ARBA00022723"/>
    </source>
</evidence>
<dbReference type="SFLD" id="SFLDS00029">
    <property type="entry name" value="Radical_SAM"/>
    <property type="match status" value="1"/>
</dbReference>
<dbReference type="CDD" id="cd01335">
    <property type="entry name" value="Radical_SAM"/>
    <property type="match status" value="1"/>
</dbReference>
<comment type="similarity">
    <text evidence="3">Belongs to the ELP3 family.</text>
</comment>
<dbReference type="SFLD" id="SFLDG01086">
    <property type="entry name" value="elongater_protein-like"/>
    <property type="match status" value="1"/>
</dbReference>
<dbReference type="Pfam" id="PF04055">
    <property type="entry name" value="Radical_SAM"/>
    <property type="match status" value="1"/>
</dbReference>
<dbReference type="InterPro" id="IPR006638">
    <property type="entry name" value="Elp3/MiaA/NifB-like_rSAM"/>
</dbReference>
<keyword evidence="13" id="KW-0411">Iron-sulfur</keyword>
<evidence type="ECO:0000256" key="14">
    <source>
        <dbReference type="ARBA" id="ARBA00023315"/>
    </source>
</evidence>
<evidence type="ECO:0000256" key="8">
    <source>
        <dbReference type="ARBA" id="ARBA00022691"/>
    </source>
</evidence>
<dbReference type="Pfam" id="PF00583">
    <property type="entry name" value="Acetyltransf_1"/>
    <property type="match status" value="1"/>
</dbReference>
<evidence type="ECO:0000256" key="7">
    <source>
        <dbReference type="ARBA" id="ARBA00022679"/>
    </source>
</evidence>
<feature type="domain" description="Radical SAM core" evidence="20">
    <location>
        <begin position="172"/>
        <end position="436"/>
    </location>
</feature>
<evidence type="ECO:0000256" key="18">
    <source>
        <dbReference type="SAM" id="MobiDB-lite"/>
    </source>
</evidence>
<dbReference type="InterPro" id="IPR016181">
    <property type="entry name" value="Acyl_CoA_acyltransferase"/>
</dbReference>
<comment type="pathway">
    <text evidence="2">tRNA modification; 5-methoxycarbonylmethyl-2-thiouridine-tRNA biosynthesis.</text>
</comment>
<dbReference type="InterPro" id="IPR056591">
    <property type="entry name" value="ELP3-like_N"/>
</dbReference>
<keyword evidence="9" id="KW-0819">tRNA processing</keyword>
<keyword evidence="10" id="KW-0479">Metal-binding</keyword>
<reference evidence="21 22" key="1">
    <citation type="submission" date="2023-05" db="EMBL/GenBank/DDBJ databases">
        <title>A 100% complete, gapless, phased diploid assembly of the Scenedesmus obliquus UTEX 3031 genome.</title>
        <authorList>
            <person name="Biondi T.C."/>
            <person name="Hanschen E.R."/>
            <person name="Kwon T."/>
            <person name="Eng W."/>
            <person name="Kruse C.P.S."/>
            <person name="Koehler S.I."/>
            <person name="Kunde Y."/>
            <person name="Gleasner C.D."/>
            <person name="You Mak K.T."/>
            <person name="Polle J."/>
            <person name="Hovde B.T."/>
            <person name="Starkenburg S.R."/>
        </authorList>
    </citation>
    <scope>NUCLEOTIDE SEQUENCE [LARGE SCALE GENOMIC DNA]</scope>
    <source>
        <strain evidence="21 22">DOE0152z</strain>
    </source>
</reference>
<keyword evidence="22" id="KW-1185">Reference proteome</keyword>
<dbReference type="SUPFAM" id="SSF55729">
    <property type="entry name" value="Acyl-CoA N-acyltransferases (Nat)"/>
    <property type="match status" value="1"/>
</dbReference>
<dbReference type="Pfam" id="PF23613">
    <property type="entry name" value="ELP3_N"/>
    <property type="match status" value="1"/>
</dbReference>
<evidence type="ECO:0000256" key="3">
    <source>
        <dbReference type="ARBA" id="ARBA00005494"/>
    </source>
</evidence>
<dbReference type="PANTHER" id="PTHR11135:SF0">
    <property type="entry name" value="ELONGATOR COMPLEX PROTEIN 3"/>
    <property type="match status" value="1"/>
</dbReference>
<feature type="domain" description="N-acetyltransferase" evidence="19">
    <location>
        <begin position="460"/>
        <end position="627"/>
    </location>
</feature>
<evidence type="ECO:0000256" key="13">
    <source>
        <dbReference type="ARBA" id="ARBA00023014"/>
    </source>
</evidence>
<evidence type="ECO:0000256" key="12">
    <source>
        <dbReference type="ARBA" id="ARBA00023004"/>
    </source>
</evidence>
<protein>
    <recommendedName>
        <fullName evidence="4">Elongator complex protein 3</fullName>
        <ecNumber evidence="16">2.3.1.311</ecNumber>
    </recommendedName>
    <alternativeName>
        <fullName evidence="15">tRNA uridine(34) acetyltransferase</fullName>
    </alternativeName>
</protein>
<evidence type="ECO:0000313" key="21">
    <source>
        <dbReference type="EMBL" id="WIA11091.1"/>
    </source>
</evidence>
<evidence type="ECO:0000256" key="17">
    <source>
        <dbReference type="ARBA" id="ARBA00047372"/>
    </source>
</evidence>
<evidence type="ECO:0000256" key="6">
    <source>
        <dbReference type="ARBA" id="ARBA00022555"/>
    </source>
</evidence>
<evidence type="ECO:0000256" key="16">
    <source>
        <dbReference type="ARBA" id="ARBA00044771"/>
    </source>
</evidence>
<evidence type="ECO:0000313" key="22">
    <source>
        <dbReference type="Proteomes" id="UP001244341"/>
    </source>
</evidence>
<evidence type="ECO:0000256" key="1">
    <source>
        <dbReference type="ARBA" id="ARBA00001966"/>
    </source>
</evidence>
<evidence type="ECO:0000259" key="19">
    <source>
        <dbReference type="PROSITE" id="PS51186"/>
    </source>
</evidence>
<evidence type="ECO:0000256" key="15">
    <source>
        <dbReference type="ARBA" id="ARBA00030769"/>
    </source>
</evidence>
<accession>A0ABY8TS12</accession>
<keyword evidence="7" id="KW-0808">Transferase</keyword>
<keyword evidence="5" id="KW-0004">4Fe-4S</keyword>
<dbReference type="EC" id="2.3.1.311" evidence="16"/>
<keyword evidence="14" id="KW-0012">Acyltransferase</keyword>
<keyword evidence="8" id="KW-0949">S-adenosyl-L-methionine</keyword>
<evidence type="ECO:0000259" key="20">
    <source>
        <dbReference type="PROSITE" id="PS51918"/>
    </source>
</evidence>
<dbReference type="InterPro" id="IPR034687">
    <property type="entry name" value="ELP3-like"/>
</dbReference>
<evidence type="ECO:0000256" key="5">
    <source>
        <dbReference type="ARBA" id="ARBA00022485"/>
    </source>
</evidence>
<dbReference type="InterPro" id="IPR000182">
    <property type="entry name" value="GNAT_dom"/>
</dbReference>
<dbReference type="NCBIfam" id="TIGR01211">
    <property type="entry name" value="ELP3"/>
    <property type="match status" value="1"/>
</dbReference>
<organism evidence="21 22">
    <name type="scientific">Tetradesmus obliquus</name>
    <name type="common">Green alga</name>
    <name type="synonym">Acutodesmus obliquus</name>
    <dbReference type="NCBI Taxonomy" id="3088"/>
    <lineage>
        <taxon>Eukaryota</taxon>
        <taxon>Viridiplantae</taxon>
        <taxon>Chlorophyta</taxon>
        <taxon>core chlorophytes</taxon>
        <taxon>Chlorophyceae</taxon>
        <taxon>CS clade</taxon>
        <taxon>Sphaeropleales</taxon>
        <taxon>Scenedesmaceae</taxon>
        <taxon>Tetradesmus</taxon>
    </lineage>
</organism>
<dbReference type="Pfam" id="PF16199">
    <property type="entry name" value="Radical_SAM_C"/>
    <property type="match status" value="1"/>
</dbReference>
<dbReference type="InterPro" id="IPR032432">
    <property type="entry name" value="Radical_SAM_C"/>
</dbReference>
<dbReference type="PROSITE" id="PS51186">
    <property type="entry name" value="GNAT"/>
    <property type="match status" value="1"/>
</dbReference>
<dbReference type="InterPro" id="IPR039661">
    <property type="entry name" value="ELP3"/>
</dbReference>
<evidence type="ECO:0000256" key="4">
    <source>
        <dbReference type="ARBA" id="ARBA00020266"/>
    </source>
</evidence>
<dbReference type="SMART" id="SM00729">
    <property type="entry name" value="Elp3"/>
    <property type="match status" value="1"/>
</dbReference>
<keyword evidence="11" id="KW-0694">RNA-binding</keyword>
<dbReference type="InterPro" id="IPR058240">
    <property type="entry name" value="rSAM_sf"/>
</dbReference>
<keyword evidence="6" id="KW-0820">tRNA-binding</keyword>
<keyword evidence="12" id="KW-0408">Iron</keyword>
<feature type="region of interest" description="Disordered" evidence="18">
    <location>
        <begin position="1"/>
        <end position="21"/>
    </location>
</feature>
<dbReference type="PROSITE" id="PS51918">
    <property type="entry name" value="RADICAL_SAM"/>
    <property type="match status" value="1"/>
</dbReference>
<proteinExistence type="inferred from homology"/>
<evidence type="ECO:0000256" key="11">
    <source>
        <dbReference type="ARBA" id="ARBA00022884"/>
    </source>
</evidence>
<evidence type="ECO:0000256" key="9">
    <source>
        <dbReference type="ARBA" id="ARBA00022694"/>
    </source>
</evidence>
<dbReference type="EMBL" id="CP126209">
    <property type="protein sequence ID" value="WIA11091.1"/>
    <property type="molecule type" value="Genomic_DNA"/>
</dbReference>
<name>A0ABY8TS12_TETOB</name>
<gene>
    <name evidence="21" type="ORF">OEZ85_011236</name>
</gene>
<sequence length="685" mass="74962">MGQPTAEEAGPESFSGRVFLSRPKNNRATVTGLPPEEARVRAVAEVVNGLIAGVKEGKDVDLNQLKTEVSRKYGLSRAPKLVEMIAAVPEEHRALLLPQLRAKPVRTASGIAVVAVMSKPHRCPHIATTGNICIYCPGGPDSDFEYSTQSYTGYEPTSMRAIRARYNPYVQQFFGARLCTYTNDGRLRLDCVLCAPASIRAIRARYNPYVQARSRVDQLLKLGHVVDKVEFILMGGTFMSLPGEYRDYFIRNLHDALSGHSSSCVAEAVAYSEESRTKCIGLTIETRPDYCLGPHLRDMLAYGCTRIEMGVQSVYEDVARDTNRGHTVEAVKECFCLAKDAGFKVVCHMMPDLPNVGWERDIEAFREFFESPAFRADGLKLYPTLVIRGTGLYELWKAGLYRNYHPDKLVDLVARILSLVPPWVRVYRIQRDIPMPLVTSGVEKGNLRELALARMAALGLRCRDVRTREAGIQDIHHKVRPEAVELIRRDYSANSGWETFLAYEDPRQDVLVGLLRLRQVSGRSDKERQPELRGRVSIVRELHVYGTAVAVHARDTGKFQHQGYGSLLMAEAESIAVQEHRSAKIAVISGVGTRHYYRKLGYELEGPYMVKHLTPAAGGQPAQPSLAAAAGAAPAAAAAGAAGAVPAASQAAAAAAAAAGGACSSVYRRRWTRPAAAAAAAVAAS</sequence>
<dbReference type="Gene3D" id="3.40.630.30">
    <property type="match status" value="1"/>
</dbReference>
<comment type="catalytic activity">
    <reaction evidence="17">
        <text>uridine(34) in tRNA + acetyl-CoA + S-adenosyl-L-methionine + H2O = 5-(carboxymethyl)uridine(34) in tRNA + 5'-deoxyadenosine + L-methionine + CoA + 2 H(+)</text>
        <dbReference type="Rhea" id="RHEA:61020"/>
        <dbReference type="Rhea" id="RHEA-COMP:10407"/>
        <dbReference type="Rhea" id="RHEA-COMP:11727"/>
        <dbReference type="ChEBI" id="CHEBI:15377"/>
        <dbReference type="ChEBI" id="CHEBI:15378"/>
        <dbReference type="ChEBI" id="CHEBI:17319"/>
        <dbReference type="ChEBI" id="CHEBI:57287"/>
        <dbReference type="ChEBI" id="CHEBI:57288"/>
        <dbReference type="ChEBI" id="CHEBI:57844"/>
        <dbReference type="ChEBI" id="CHEBI:59789"/>
        <dbReference type="ChEBI" id="CHEBI:65315"/>
        <dbReference type="ChEBI" id="CHEBI:74882"/>
        <dbReference type="EC" id="2.3.1.311"/>
    </reaction>
    <physiologicalReaction direction="left-to-right" evidence="17">
        <dbReference type="Rhea" id="RHEA:61021"/>
    </physiologicalReaction>
</comment>
<dbReference type="SUPFAM" id="SSF102114">
    <property type="entry name" value="Radical SAM enzymes"/>
    <property type="match status" value="1"/>
</dbReference>
<evidence type="ECO:0000256" key="2">
    <source>
        <dbReference type="ARBA" id="ARBA00005043"/>
    </source>
</evidence>
<dbReference type="PANTHER" id="PTHR11135">
    <property type="entry name" value="HISTONE ACETYLTRANSFERASE-RELATED"/>
    <property type="match status" value="1"/>
</dbReference>
<dbReference type="Proteomes" id="UP001244341">
    <property type="component" value="Chromosome 2b"/>
</dbReference>
<dbReference type="InterPro" id="IPR007197">
    <property type="entry name" value="rSAM"/>
</dbReference>
<comment type="cofactor">
    <cofactor evidence="1">
        <name>[4Fe-4S] cluster</name>
        <dbReference type="ChEBI" id="CHEBI:49883"/>
    </cofactor>
</comment>